<sequence length="480" mass="50981">MKLRNLFSAGRALALAGLLAGPAARAQQPRELPQLPRPLTLPQALQVAQDNYPALRSRQAALRAAQADVRTNRATFLPQVTAQAQMLNATVNQVRGAYVPGVVPSESGSVKATGPDGRTNFSSLGALVIEWPAVTFGRYRADESRSQAAVSAAQADLDQARFEYQAQVADAYLMALAGEKAVALQRANLARALALATVIKAGTRSGIRPGIDSATANAEVARARLQVLAARQQARAQRTRLAGLLGQPTQEVQLDSMAFYTHLPQTAAGPPAGDTARANNPLLRAYSQRIALSDAQTKLYTANKRPSLNLLASTWGRGSGVHDATDDKGNFVIDSSPGAGLPFKAYDYMAGATLTWRLTELVHSGRAAQAQRIRTEQARADYDQQALQLATQLQNARLQVELAQQTALAAPAQLAAARQAYTAARARYDAGLDNLLVLTQATEVLNRAETDQALATNNLWRAVLLQGAASGSLGGLLGQL</sequence>
<organism evidence="3 4">
    <name type="scientific">Hymenobacter caeli</name>
    <dbReference type="NCBI Taxonomy" id="2735894"/>
    <lineage>
        <taxon>Bacteria</taxon>
        <taxon>Pseudomonadati</taxon>
        <taxon>Bacteroidota</taxon>
        <taxon>Cytophagia</taxon>
        <taxon>Cytophagales</taxon>
        <taxon>Hymenobacteraceae</taxon>
        <taxon>Hymenobacter</taxon>
    </lineage>
</organism>
<dbReference type="RefSeq" id="WP_173812214.1">
    <property type="nucleotide sequence ID" value="NZ_JABSNP010000036.1"/>
</dbReference>
<accession>A0ABX2FYJ2</accession>
<dbReference type="InterPro" id="IPR003423">
    <property type="entry name" value="OMP_efflux"/>
</dbReference>
<keyword evidence="2" id="KW-0732">Signal</keyword>
<name>A0ABX2FYJ2_9BACT</name>
<comment type="similarity">
    <text evidence="1">Belongs to the outer membrane factor (OMF) (TC 1.B.17) family.</text>
</comment>
<dbReference type="PANTHER" id="PTHR30203:SF33">
    <property type="entry name" value="BLR4455 PROTEIN"/>
    <property type="match status" value="1"/>
</dbReference>
<feature type="signal peptide" evidence="2">
    <location>
        <begin position="1"/>
        <end position="26"/>
    </location>
</feature>
<evidence type="ECO:0000313" key="4">
    <source>
        <dbReference type="Proteomes" id="UP000779507"/>
    </source>
</evidence>
<proteinExistence type="inferred from homology"/>
<comment type="caution">
    <text evidence="3">The sequence shown here is derived from an EMBL/GenBank/DDBJ whole genome shotgun (WGS) entry which is preliminary data.</text>
</comment>
<dbReference type="EMBL" id="JABSNP010000036">
    <property type="protein sequence ID" value="NRT21467.1"/>
    <property type="molecule type" value="Genomic_DNA"/>
</dbReference>
<gene>
    <name evidence="3" type="ORF">HNP98_004314</name>
</gene>
<dbReference type="SUPFAM" id="SSF56954">
    <property type="entry name" value="Outer membrane efflux proteins (OEP)"/>
    <property type="match status" value="1"/>
</dbReference>
<dbReference type="PANTHER" id="PTHR30203">
    <property type="entry name" value="OUTER MEMBRANE CATION EFFLUX PROTEIN"/>
    <property type="match status" value="1"/>
</dbReference>
<dbReference type="Proteomes" id="UP000779507">
    <property type="component" value="Unassembled WGS sequence"/>
</dbReference>
<keyword evidence="4" id="KW-1185">Reference proteome</keyword>
<evidence type="ECO:0000256" key="1">
    <source>
        <dbReference type="ARBA" id="ARBA00007613"/>
    </source>
</evidence>
<evidence type="ECO:0000313" key="3">
    <source>
        <dbReference type="EMBL" id="NRT21467.1"/>
    </source>
</evidence>
<dbReference type="InterPro" id="IPR010131">
    <property type="entry name" value="MdtP/NodT-like"/>
</dbReference>
<evidence type="ECO:0000256" key="2">
    <source>
        <dbReference type="SAM" id="SignalP"/>
    </source>
</evidence>
<reference evidence="3 4" key="1">
    <citation type="submission" date="2020-05" db="EMBL/GenBank/DDBJ databases">
        <title>Genomic Encyclopedia of Type Strains, Phase IV (KMG-V): Genome sequencing to study the core and pangenomes of soil and plant-associated prokaryotes.</title>
        <authorList>
            <person name="Whitman W."/>
        </authorList>
    </citation>
    <scope>NUCLEOTIDE SEQUENCE [LARGE SCALE GENOMIC DNA]</scope>
    <source>
        <strain evidence="3 4">9A</strain>
    </source>
</reference>
<protein>
    <submittedName>
        <fullName evidence="3">Outer membrane protein TolC</fullName>
    </submittedName>
</protein>
<dbReference type="Gene3D" id="1.20.1600.10">
    <property type="entry name" value="Outer membrane efflux proteins (OEP)"/>
    <property type="match status" value="1"/>
</dbReference>
<dbReference type="Pfam" id="PF02321">
    <property type="entry name" value="OEP"/>
    <property type="match status" value="2"/>
</dbReference>
<feature type="chain" id="PRO_5047111833" evidence="2">
    <location>
        <begin position="27"/>
        <end position="480"/>
    </location>
</feature>